<keyword evidence="4" id="KW-0548">Nucleotidyltransferase</keyword>
<dbReference type="EC" id="2.7.7.7" evidence="2"/>
<dbReference type="Gene3D" id="3.90.1600.10">
    <property type="entry name" value="Palm domain of DNA polymerase"/>
    <property type="match status" value="1"/>
</dbReference>
<dbReference type="Gene3D" id="1.10.287.690">
    <property type="entry name" value="Helix hairpin bin"/>
    <property type="match status" value="1"/>
</dbReference>
<dbReference type="EMBL" id="BK014971">
    <property type="protein sequence ID" value="DAD85023.1"/>
    <property type="molecule type" value="Genomic_DNA"/>
</dbReference>
<dbReference type="Gene3D" id="3.30.420.10">
    <property type="entry name" value="Ribonuclease H-like superfamily/Ribonuclease H"/>
    <property type="match status" value="1"/>
</dbReference>
<dbReference type="Gene3D" id="3.30.1770.10">
    <property type="entry name" value="TPR 1 domain of DNA polymerase"/>
    <property type="match status" value="1"/>
</dbReference>
<evidence type="ECO:0000256" key="3">
    <source>
        <dbReference type="ARBA" id="ARBA00022679"/>
    </source>
</evidence>
<evidence type="ECO:0000256" key="9">
    <source>
        <dbReference type="ARBA" id="ARBA00022932"/>
    </source>
</evidence>
<dbReference type="SUPFAM" id="SSF56672">
    <property type="entry name" value="DNA/RNA polymerases"/>
    <property type="match status" value="1"/>
</dbReference>
<evidence type="ECO:0000313" key="14">
    <source>
        <dbReference type="EMBL" id="DAD85023.1"/>
    </source>
</evidence>
<keyword evidence="6" id="KW-0540">Nuclease</keyword>
<evidence type="ECO:0000256" key="10">
    <source>
        <dbReference type="ARBA" id="ARBA00023109"/>
    </source>
</evidence>
<keyword evidence="5" id="KW-0235">DNA replication</keyword>
<dbReference type="InterPro" id="IPR023211">
    <property type="entry name" value="DNA_pol_palm_dom_sf"/>
</dbReference>
<dbReference type="InterPro" id="IPR006172">
    <property type="entry name" value="DNA-dir_DNA_pol_B"/>
</dbReference>
<sequence>MIIWTLSHMKVRKYRTFVADFETTVFKGQTRTDVWASAIVELNTEDVKILHSIEETFEYMRSFKGNLIFYYHNLKFDGSFWLDYLITVLNYKQAYIHPNESTYVWLHDKEMENKSFRYSISDRGQWYTISIKVDNRIIEFRDSLKLLPFSVKKIGDSFKTKHKKLDMEYTGFRYPGCEITDEEKHYIANDVLVVKEALEIMFEEGHNKLTIGTCCLDEFKKTYDKHDYETFFPNIYEIPIDKNLYGAENAGEYVRRSYRGGWCYLVEEKAGQIKTNGTTADVNSLYPSMMSSESGNYYPVGKPTFWKGDYIPDIAIDKYYFVRIKCRFQIKPGYLPFIQIKNSFLYRGNVSLRTSDVLDENGNYCRYIQKEDGTLEDTIRTMTLTMTDFELLKKHYYLSDFQILDGCWFYKEIGIFDQYMNKYKKIKMESKGAIRELAKLFLNNLYGKEAASTDSSFKVAYIKDNGALGFISVKENEKKPGYIPCGSAITSYSRNFTITAAQKNYHGTNERGFIYADTDSIHCDLEPDEIVGIVEHPTNFCSWKLESCWDKAFFTRQKTYIEHITKENRQPVEPHWDVKCAGMSEKCKQMFMHSVLYGEYTEEQKKEIEVNYNEEEQKFIETGNCLESFNVGLEIPGKLMAKRIPGGVLLVDTTYKMR</sequence>
<comment type="catalytic activity">
    <reaction evidence="12">
        <text>DNA(n) + a 2'-deoxyribonucleoside 5'-triphosphate = DNA(n+1) + diphosphate</text>
        <dbReference type="Rhea" id="RHEA:22508"/>
        <dbReference type="Rhea" id="RHEA-COMP:17339"/>
        <dbReference type="Rhea" id="RHEA-COMP:17340"/>
        <dbReference type="ChEBI" id="CHEBI:33019"/>
        <dbReference type="ChEBI" id="CHEBI:61560"/>
        <dbReference type="ChEBI" id="CHEBI:173112"/>
        <dbReference type="EC" id="2.7.7.7"/>
    </reaction>
</comment>
<evidence type="ECO:0000256" key="2">
    <source>
        <dbReference type="ARBA" id="ARBA00012417"/>
    </source>
</evidence>
<evidence type="ECO:0000256" key="4">
    <source>
        <dbReference type="ARBA" id="ARBA00022695"/>
    </source>
</evidence>
<reference evidence="14" key="1">
    <citation type="journal article" date="2021" name="Proc. Natl. Acad. Sci. U.S.A.">
        <title>A Catalog of Tens of Thousands of Viruses from Human Metagenomes Reveals Hidden Associations with Chronic Diseases.</title>
        <authorList>
            <person name="Tisza M.J."/>
            <person name="Buck C.B."/>
        </authorList>
    </citation>
    <scope>NUCLEOTIDE SEQUENCE</scope>
    <source>
        <strain evidence="14">CtV3c15</strain>
    </source>
</reference>
<organism evidence="14">
    <name type="scientific">Podoviridae sp. ctV3c15</name>
    <dbReference type="NCBI Taxonomy" id="2826559"/>
    <lineage>
        <taxon>Viruses</taxon>
        <taxon>Duplodnaviria</taxon>
        <taxon>Heunggongvirae</taxon>
        <taxon>Uroviricota</taxon>
        <taxon>Caudoviricetes</taxon>
    </lineage>
</organism>
<dbReference type="PRINTS" id="PR00106">
    <property type="entry name" value="DNAPOLB"/>
</dbReference>
<keyword evidence="10" id="KW-1194">Viral DNA replication</keyword>
<dbReference type="InterPro" id="IPR017964">
    <property type="entry name" value="DNA-dir_DNA_pol_B_CS"/>
</dbReference>
<dbReference type="GO" id="GO:0006260">
    <property type="term" value="P:DNA replication"/>
    <property type="evidence" value="ECO:0007669"/>
    <property type="project" value="UniProtKB-KW"/>
</dbReference>
<evidence type="ECO:0000256" key="5">
    <source>
        <dbReference type="ARBA" id="ARBA00022705"/>
    </source>
</evidence>
<evidence type="ECO:0000256" key="6">
    <source>
        <dbReference type="ARBA" id="ARBA00022722"/>
    </source>
</evidence>
<dbReference type="GO" id="GO:0003677">
    <property type="term" value="F:DNA binding"/>
    <property type="evidence" value="ECO:0007669"/>
    <property type="project" value="UniProtKB-KW"/>
</dbReference>
<dbReference type="SUPFAM" id="SSF53098">
    <property type="entry name" value="Ribonuclease H-like"/>
    <property type="match status" value="1"/>
</dbReference>
<dbReference type="GO" id="GO:0004527">
    <property type="term" value="F:exonuclease activity"/>
    <property type="evidence" value="ECO:0007669"/>
    <property type="project" value="UniProtKB-KW"/>
</dbReference>
<dbReference type="Pfam" id="PF03175">
    <property type="entry name" value="DNA_pol_B_2"/>
    <property type="match status" value="2"/>
</dbReference>
<evidence type="ECO:0000256" key="7">
    <source>
        <dbReference type="ARBA" id="ARBA00022801"/>
    </source>
</evidence>
<comment type="similarity">
    <text evidence="1">Belongs to the DNA polymerase type-B family.</text>
</comment>
<evidence type="ECO:0000256" key="1">
    <source>
        <dbReference type="ARBA" id="ARBA00005755"/>
    </source>
</evidence>
<evidence type="ECO:0000259" key="13">
    <source>
        <dbReference type="Pfam" id="PF03175"/>
    </source>
</evidence>
<dbReference type="InterPro" id="IPR004868">
    <property type="entry name" value="DNA-dir_DNA_pol_B_mt/vir"/>
</dbReference>
<keyword evidence="9" id="KW-0239">DNA-directed DNA polymerase</keyword>
<evidence type="ECO:0000256" key="8">
    <source>
        <dbReference type="ARBA" id="ARBA00022839"/>
    </source>
</evidence>
<dbReference type="InterPro" id="IPR043502">
    <property type="entry name" value="DNA/RNA_pol_sf"/>
</dbReference>
<dbReference type="PROSITE" id="PS00116">
    <property type="entry name" value="DNA_POLYMERASE_B"/>
    <property type="match status" value="1"/>
</dbReference>
<dbReference type="InterPro" id="IPR036397">
    <property type="entry name" value="RNaseH_sf"/>
</dbReference>
<dbReference type="GO" id="GO:0003887">
    <property type="term" value="F:DNA-directed DNA polymerase activity"/>
    <property type="evidence" value="ECO:0007669"/>
    <property type="project" value="UniProtKB-KW"/>
</dbReference>
<dbReference type="Gene3D" id="4.10.80.30">
    <property type="entry name" value="DNA polymerase, domain 6"/>
    <property type="match status" value="1"/>
</dbReference>
<dbReference type="Gene3D" id="4.10.80.20">
    <property type="entry name" value="DNA polymerase, domain 5"/>
    <property type="match status" value="1"/>
</dbReference>
<dbReference type="InterPro" id="IPR012337">
    <property type="entry name" value="RNaseH-like_sf"/>
</dbReference>
<keyword evidence="7" id="KW-0378">Hydrolase</keyword>
<dbReference type="GO" id="GO:0039693">
    <property type="term" value="P:viral DNA genome replication"/>
    <property type="evidence" value="ECO:0007669"/>
    <property type="project" value="UniProtKB-KW"/>
</dbReference>
<name>A0A8S5MSH7_9CAUD</name>
<proteinExistence type="inferred from homology"/>
<feature type="domain" description="DNA-directed DNA polymerase family B mitochondria/virus" evidence="13">
    <location>
        <begin position="66"/>
        <end position="171"/>
    </location>
</feature>
<accession>A0A8S5MSH7</accession>
<feature type="domain" description="DNA-directed DNA polymerase family B mitochondria/virus" evidence="13">
    <location>
        <begin position="178"/>
        <end position="523"/>
    </location>
</feature>
<protein>
    <recommendedName>
        <fullName evidence="2">DNA-directed DNA polymerase</fullName>
        <ecNumber evidence="2">2.7.7.7</ecNumber>
    </recommendedName>
</protein>
<evidence type="ECO:0000256" key="11">
    <source>
        <dbReference type="ARBA" id="ARBA00023125"/>
    </source>
</evidence>
<keyword evidence="8" id="KW-0269">Exonuclease</keyword>
<keyword evidence="3" id="KW-0808">Transferase</keyword>
<evidence type="ECO:0000256" key="12">
    <source>
        <dbReference type="ARBA" id="ARBA00049244"/>
    </source>
</evidence>
<keyword evidence="11" id="KW-0238">DNA-binding</keyword>
<dbReference type="GO" id="GO:0000166">
    <property type="term" value="F:nucleotide binding"/>
    <property type="evidence" value="ECO:0007669"/>
    <property type="project" value="InterPro"/>
</dbReference>